<dbReference type="Proteomes" id="UP001597548">
    <property type="component" value="Unassembled WGS sequence"/>
</dbReference>
<evidence type="ECO:0000313" key="2">
    <source>
        <dbReference type="Proteomes" id="UP001597548"/>
    </source>
</evidence>
<dbReference type="SUPFAM" id="SSF56059">
    <property type="entry name" value="Glutathione synthetase ATP-binding domain-like"/>
    <property type="match status" value="1"/>
</dbReference>
<gene>
    <name evidence="1" type="ORF">ACFS29_03140</name>
</gene>
<dbReference type="InterPro" id="IPR013815">
    <property type="entry name" value="ATP_grasp_subdomain_1"/>
</dbReference>
<proteinExistence type="predicted"/>
<dbReference type="Gene3D" id="3.30.1490.20">
    <property type="entry name" value="ATP-grasp fold, A domain"/>
    <property type="match status" value="1"/>
</dbReference>
<keyword evidence="1" id="KW-0436">Ligase</keyword>
<organism evidence="1 2">
    <name type="scientific">Psychroserpens luteus</name>
    <dbReference type="NCBI Taxonomy" id="1434066"/>
    <lineage>
        <taxon>Bacteria</taxon>
        <taxon>Pseudomonadati</taxon>
        <taxon>Bacteroidota</taxon>
        <taxon>Flavobacteriia</taxon>
        <taxon>Flavobacteriales</taxon>
        <taxon>Flavobacteriaceae</taxon>
        <taxon>Psychroserpens</taxon>
    </lineage>
</organism>
<accession>A0ABW5ZQ54</accession>
<dbReference type="EMBL" id="JBHUOS010000001">
    <property type="protein sequence ID" value="MFD2914621.1"/>
    <property type="molecule type" value="Genomic_DNA"/>
</dbReference>
<dbReference type="PANTHER" id="PTHR39217">
    <property type="match status" value="1"/>
</dbReference>
<dbReference type="InterPro" id="IPR053191">
    <property type="entry name" value="DcsG_Biosynth_Enzyme"/>
</dbReference>
<sequence>MNILYDVVILTDSRYLNDSKTDNYKHNVYYEDRLVYHALEQLGLKTLRLAWDDMFFDWSTTKAVLFRSTWDYFDRFDEFSEWLERISSETLLLNSEKIIRWNIDKHYLLDLQEKGVHIAESHFIEKGAKVTLAQLHDILNWNETVLKPCVSGAARHTYKLSSENLDQHEQIFQELISSESMMLQPFQYNIVKKGEISMVLFNGTFSHAVLKKAKAGDFRVQDDFGGSIENYMPTEEEIAFAEASVIACPELPIYARVDIFEDNDGDIAMTELELIEPELWFRRHKKAALALAKGVKNRLS</sequence>
<name>A0ABW5ZQ54_9FLAO</name>
<protein>
    <submittedName>
        <fullName evidence="1">RimK family alpha-L-glutamate ligase</fullName>
    </submittedName>
</protein>
<dbReference type="RefSeq" id="WP_206694476.1">
    <property type="nucleotide sequence ID" value="NZ_JADILU010000003.1"/>
</dbReference>
<evidence type="ECO:0000313" key="1">
    <source>
        <dbReference type="EMBL" id="MFD2914621.1"/>
    </source>
</evidence>
<dbReference type="Gene3D" id="3.40.50.20">
    <property type="match status" value="1"/>
</dbReference>
<reference evidence="2" key="1">
    <citation type="journal article" date="2019" name="Int. J. Syst. Evol. Microbiol.">
        <title>The Global Catalogue of Microorganisms (GCM) 10K type strain sequencing project: providing services to taxonomists for standard genome sequencing and annotation.</title>
        <authorList>
            <consortium name="The Broad Institute Genomics Platform"/>
            <consortium name="The Broad Institute Genome Sequencing Center for Infectious Disease"/>
            <person name="Wu L."/>
            <person name="Ma J."/>
        </authorList>
    </citation>
    <scope>NUCLEOTIDE SEQUENCE [LARGE SCALE GENOMIC DNA]</scope>
    <source>
        <strain evidence="2">KCTC 32514</strain>
    </source>
</reference>
<keyword evidence="2" id="KW-1185">Reference proteome</keyword>
<dbReference type="GO" id="GO:0016874">
    <property type="term" value="F:ligase activity"/>
    <property type="evidence" value="ECO:0007669"/>
    <property type="project" value="UniProtKB-KW"/>
</dbReference>
<dbReference type="PANTHER" id="PTHR39217:SF1">
    <property type="entry name" value="GLUTATHIONE SYNTHETASE"/>
    <property type="match status" value="1"/>
</dbReference>
<comment type="caution">
    <text evidence="1">The sequence shown here is derived from an EMBL/GenBank/DDBJ whole genome shotgun (WGS) entry which is preliminary data.</text>
</comment>
<dbReference type="Gene3D" id="3.30.470.20">
    <property type="entry name" value="ATP-grasp fold, B domain"/>
    <property type="match status" value="1"/>
</dbReference>